<dbReference type="EMBL" id="JACHEC010000003">
    <property type="protein sequence ID" value="MBB6402429.1"/>
    <property type="molecule type" value="Genomic_DNA"/>
</dbReference>
<dbReference type="RefSeq" id="WP_184230808.1">
    <property type="nucleotide sequence ID" value="NZ_JACHEC010000003.1"/>
</dbReference>
<sequence length="213" mass="24873">MKEMKFIDSNTHPFLQEGTKYYETTYSRIKNNKIKLIDMLVLLDGNKLAEQDIYLDDLYDFPLSLDYLDNSSEIDLEFDENKYYNFSGHRLSFLRELDSIKDTEVKYSLSPLYDDSNMPTIKVSELIKEKYTLKDICEIGILGKDLQTLDLGLYEIGYALIDELEFKNLSQFGIQLSDLWLRVDVKFIRELNKRVGGLKGIYVAEEILNGKLQ</sequence>
<accession>A0A7J9S7K6</accession>
<dbReference type="AlphaFoldDB" id="A0A7J9S7K6"/>
<evidence type="ECO:0000313" key="2">
    <source>
        <dbReference type="Proteomes" id="UP000536195"/>
    </source>
</evidence>
<reference evidence="1 2" key="1">
    <citation type="submission" date="2020-08" db="EMBL/GenBank/DDBJ databases">
        <title>Genomic Encyclopedia of Type Strains, Phase IV (KMG-V): Genome sequencing to study the core and pangenomes of soil and plant-associated prokaryotes.</title>
        <authorList>
            <person name="Whitman W."/>
        </authorList>
    </citation>
    <scope>NUCLEOTIDE SEQUENCE [LARGE SCALE GENOMIC DNA]</scope>
    <source>
        <strain evidence="1 2">C11</strain>
    </source>
</reference>
<comment type="caution">
    <text evidence="1">The sequence shown here is derived from an EMBL/GenBank/DDBJ whole genome shotgun (WGS) entry which is preliminary data.</text>
</comment>
<organism evidence="1 2">
    <name type="scientific">Methanococcus maripaludis</name>
    <name type="common">Methanococcus deltae</name>
    <dbReference type="NCBI Taxonomy" id="39152"/>
    <lineage>
        <taxon>Archaea</taxon>
        <taxon>Methanobacteriati</taxon>
        <taxon>Methanobacteriota</taxon>
        <taxon>Methanomada group</taxon>
        <taxon>Methanococci</taxon>
        <taxon>Methanococcales</taxon>
        <taxon>Methanococcaceae</taxon>
        <taxon>Methanococcus</taxon>
    </lineage>
</organism>
<gene>
    <name evidence="1" type="ORF">HNP92_001751</name>
</gene>
<dbReference type="Proteomes" id="UP000536195">
    <property type="component" value="Unassembled WGS sequence"/>
</dbReference>
<protein>
    <submittedName>
        <fullName evidence="1">Uncharacterized protein</fullName>
    </submittedName>
</protein>
<proteinExistence type="predicted"/>
<evidence type="ECO:0000313" key="1">
    <source>
        <dbReference type="EMBL" id="MBB6402429.1"/>
    </source>
</evidence>
<name>A0A7J9S7K6_METMI</name>